<dbReference type="SUPFAM" id="SSF103473">
    <property type="entry name" value="MFS general substrate transporter"/>
    <property type="match status" value="1"/>
</dbReference>
<evidence type="ECO:0000313" key="6">
    <source>
        <dbReference type="Proteomes" id="UP001229355"/>
    </source>
</evidence>
<keyword evidence="2 4" id="KW-1133">Transmembrane helix</keyword>
<feature type="transmembrane region" description="Helical" evidence="4">
    <location>
        <begin position="335"/>
        <end position="354"/>
    </location>
</feature>
<dbReference type="InterPro" id="IPR036259">
    <property type="entry name" value="MFS_trans_sf"/>
</dbReference>
<feature type="transmembrane region" description="Helical" evidence="4">
    <location>
        <begin position="37"/>
        <end position="60"/>
    </location>
</feature>
<dbReference type="InterPro" id="IPR011701">
    <property type="entry name" value="MFS"/>
</dbReference>
<feature type="transmembrane region" description="Helical" evidence="4">
    <location>
        <begin position="135"/>
        <end position="157"/>
    </location>
</feature>
<evidence type="ECO:0000256" key="4">
    <source>
        <dbReference type="SAM" id="Phobius"/>
    </source>
</evidence>
<protein>
    <submittedName>
        <fullName evidence="5">MFS transporter</fullName>
    </submittedName>
</protein>
<feature type="transmembrane region" description="Helical" evidence="4">
    <location>
        <begin position="72"/>
        <end position="90"/>
    </location>
</feature>
<feature type="transmembrane region" description="Helical" evidence="4">
    <location>
        <begin position="102"/>
        <end position="123"/>
    </location>
</feature>
<reference evidence="5 6" key="1">
    <citation type="submission" date="2023-03" db="EMBL/GenBank/DDBJ databases">
        <authorList>
            <person name="Kaur S."/>
            <person name="Espinosa-Saiz D."/>
            <person name="Velazquez E."/>
            <person name="Menendez E."/>
            <person name="diCenzo G.C."/>
        </authorList>
    </citation>
    <scope>NUCLEOTIDE SEQUENCE [LARGE SCALE GENOMIC DNA]</scope>
    <source>
        <strain evidence="5 6">LMG 24692</strain>
    </source>
</reference>
<feature type="transmembrane region" description="Helical" evidence="4">
    <location>
        <begin position="204"/>
        <end position="221"/>
    </location>
</feature>
<feature type="transmembrane region" description="Helical" evidence="4">
    <location>
        <begin position="270"/>
        <end position="291"/>
    </location>
</feature>
<evidence type="ECO:0000313" key="5">
    <source>
        <dbReference type="EMBL" id="WEX89904.1"/>
    </source>
</evidence>
<gene>
    <name evidence="5" type="ORF">PZN02_005236</name>
</gene>
<evidence type="ECO:0000256" key="2">
    <source>
        <dbReference type="ARBA" id="ARBA00022989"/>
    </source>
</evidence>
<keyword evidence="1 4" id="KW-0812">Transmembrane</keyword>
<feature type="transmembrane region" description="Helical" evidence="4">
    <location>
        <begin position="163"/>
        <end position="183"/>
    </location>
</feature>
<dbReference type="EMBL" id="CP120374">
    <property type="protein sequence ID" value="WEX89904.1"/>
    <property type="molecule type" value="Genomic_DNA"/>
</dbReference>
<proteinExistence type="predicted"/>
<evidence type="ECO:0000256" key="1">
    <source>
        <dbReference type="ARBA" id="ARBA00022692"/>
    </source>
</evidence>
<dbReference type="Proteomes" id="UP001229355">
    <property type="component" value="Chromosome 2"/>
</dbReference>
<dbReference type="RefSeq" id="WP_280661874.1">
    <property type="nucleotide sequence ID" value="NZ_CP120374.1"/>
</dbReference>
<dbReference type="Pfam" id="PF07690">
    <property type="entry name" value="MFS_1"/>
    <property type="match status" value="1"/>
</dbReference>
<organism evidence="5 6">
    <name type="scientific">Sinorhizobium garamanticum</name>
    <dbReference type="NCBI Taxonomy" id="680247"/>
    <lineage>
        <taxon>Bacteria</taxon>
        <taxon>Pseudomonadati</taxon>
        <taxon>Pseudomonadota</taxon>
        <taxon>Alphaproteobacteria</taxon>
        <taxon>Hyphomicrobiales</taxon>
        <taxon>Rhizobiaceae</taxon>
        <taxon>Sinorhizobium/Ensifer group</taxon>
        <taxon>Sinorhizobium</taxon>
    </lineage>
</organism>
<name>A0ABY8DG90_9HYPH</name>
<feature type="transmembrane region" description="Helical" evidence="4">
    <location>
        <begin position="7"/>
        <end position="25"/>
    </location>
</feature>
<sequence>MIGDRTIVLLSLSQFLCWGISYYMIGVFGPAIAADTGWALTLVYSGFSGALVVMGLVSGIVGDMIDKHGGRAVMTTGSGLMAVAFVGLGLSESLLLYDVSWALLGIAMRMTLYEAAFATLARAGGAGARRSISKVTLLGGLSSAAFWPVGDALVASVGWRHALFVYALLALVGMALHWMLPSGNQRDVAAQAEIGAERACRPRIWPAAFLFTVMSTLSAFINSGLSAHMLGIFSGLGLAAGTVVIVSSLRGIGQSLARLWEVAFGGKMSSFRLGVIAAAGLPLAFAIGLAWGGHSLGAAAFALTYGLSIGLFTIVRGVQPLQLFDPSAYGRLSGWMLAPAFFASALAPLLYAGIIESQGSGAALRFSLILAFGTFISAVLISQLYGQEAQ</sequence>
<dbReference type="Gene3D" id="1.20.1250.20">
    <property type="entry name" value="MFS general substrate transporter like domains"/>
    <property type="match status" value="1"/>
</dbReference>
<keyword evidence="3 4" id="KW-0472">Membrane</keyword>
<feature type="transmembrane region" description="Helical" evidence="4">
    <location>
        <begin position="227"/>
        <end position="249"/>
    </location>
</feature>
<accession>A0ABY8DG90</accession>
<keyword evidence="6" id="KW-1185">Reference proteome</keyword>
<feature type="transmembrane region" description="Helical" evidence="4">
    <location>
        <begin position="366"/>
        <end position="386"/>
    </location>
</feature>
<evidence type="ECO:0000256" key="3">
    <source>
        <dbReference type="ARBA" id="ARBA00023136"/>
    </source>
</evidence>
<feature type="transmembrane region" description="Helical" evidence="4">
    <location>
        <begin position="297"/>
        <end position="315"/>
    </location>
</feature>